<sequence length="179" mass="19654">MNDESREYISDSIRTIPDFPKKGITFHDVTSLLLDPKAFQLSVDDFAARYKNQKIDVVAGFEARGFIFGAPLALQLKCAFVPLRKPGKLPGETIGASYQLEYGEDRIEMHLGHVKEGQRVLLIDDLIATGGTLAAGIKLMKQVKAEIVECACVIELPDLHGKAKLGGLPLYVQVQKEGD</sequence>
<dbReference type="NCBIfam" id="NF002636">
    <property type="entry name" value="PRK02304.1-5"/>
    <property type="match status" value="1"/>
</dbReference>
<dbReference type="CDD" id="cd06223">
    <property type="entry name" value="PRTases_typeI"/>
    <property type="match status" value="1"/>
</dbReference>
<proteinExistence type="inferred from homology"/>
<dbReference type="Proteomes" id="UP001491310">
    <property type="component" value="Unassembled WGS sequence"/>
</dbReference>
<dbReference type="Gene3D" id="3.40.50.2020">
    <property type="match status" value="1"/>
</dbReference>
<evidence type="ECO:0000256" key="10">
    <source>
        <dbReference type="ARBA" id="ARBA00022726"/>
    </source>
</evidence>
<reference evidence="12 13" key="1">
    <citation type="journal article" date="2024" name="Nat. Commun.">
        <title>Phylogenomics reveals the evolutionary origins of lichenization in chlorophyte algae.</title>
        <authorList>
            <person name="Puginier C."/>
            <person name="Libourel C."/>
            <person name="Otte J."/>
            <person name="Skaloud P."/>
            <person name="Haon M."/>
            <person name="Grisel S."/>
            <person name="Petersen M."/>
            <person name="Berrin J.G."/>
            <person name="Delaux P.M."/>
            <person name="Dal Grande F."/>
            <person name="Keller J."/>
        </authorList>
    </citation>
    <scope>NUCLEOTIDE SEQUENCE [LARGE SCALE GENOMIC DNA]</scope>
    <source>
        <strain evidence="12 13">SAG 216-7</strain>
    </source>
</reference>
<evidence type="ECO:0000256" key="9">
    <source>
        <dbReference type="ARBA" id="ARBA00022679"/>
    </source>
</evidence>
<dbReference type="InterPro" id="IPR029057">
    <property type="entry name" value="PRTase-like"/>
</dbReference>
<protein>
    <recommendedName>
        <fullName evidence="6">adenine phosphoribosyltransferase</fullName>
        <ecNumber evidence="6">2.4.2.7</ecNumber>
    </recommendedName>
</protein>
<keyword evidence="8" id="KW-0328">Glycosyltransferase</keyword>
<comment type="similarity">
    <text evidence="4">Belongs to the purine/pyrimidine phosphoribosyltransferase family.</text>
</comment>
<dbReference type="InterPro" id="IPR005764">
    <property type="entry name" value="Ade_phspho_trans"/>
</dbReference>
<evidence type="ECO:0000256" key="8">
    <source>
        <dbReference type="ARBA" id="ARBA00022676"/>
    </source>
</evidence>
<evidence type="ECO:0000256" key="3">
    <source>
        <dbReference type="ARBA" id="ARBA00004659"/>
    </source>
</evidence>
<gene>
    <name evidence="12" type="ORF">WJX75_009743</name>
</gene>
<dbReference type="NCBIfam" id="TIGR01090">
    <property type="entry name" value="apt"/>
    <property type="match status" value="1"/>
</dbReference>
<evidence type="ECO:0000256" key="2">
    <source>
        <dbReference type="ARBA" id="ARBA00004496"/>
    </source>
</evidence>
<dbReference type="NCBIfam" id="NF002634">
    <property type="entry name" value="PRK02304.1-3"/>
    <property type="match status" value="1"/>
</dbReference>
<evidence type="ECO:0000259" key="11">
    <source>
        <dbReference type="Pfam" id="PF00156"/>
    </source>
</evidence>
<evidence type="ECO:0000256" key="5">
    <source>
        <dbReference type="ARBA" id="ARBA00011738"/>
    </source>
</evidence>
<comment type="pathway">
    <text evidence="3">Purine metabolism; AMP biosynthesis via salvage pathway; AMP from adenine: step 1/1.</text>
</comment>
<dbReference type="HAMAP" id="MF_00004">
    <property type="entry name" value="Aden_phosphoribosyltr"/>
    <property type="match status" value="1"/>
</dbReference>
<keyword evidence="9" id="KW-0808">Transferase</keyword>
<dbReference type="PANTHER" id="PTHR11776:SF7">
    <property type="entry name" value="PHOSPHORIBOSYLTRANSFERASE DOMAIN-CONTAINING PROTEIN"/>
    <property type="match status" value="1"/>
</dbReference>
<comment type="subunit">
    <text evidence="5">Homodimer.</text>
</comment>
<accession>A0ABR2YX04</accession>
<dbReference type="PANTHER" id="PTHR11776">
    <property type="entry name" value="ADENINE PHOSPHORIBOSYLTRANSFERASE"/>
    <property type="match status" value="1"/>
</dbReference>
<organism evidence="12 13">
    <name type="scientific">Coccomyxa subellipsoidea</name>
    <dbReference type="NCBI Taxonomy" id="248742"/>
    <lineage>
        <taxon>Eukaryota</taxon>
        <taxon>Viridiplantae</taxon>
        <taxon>Chlorophyta</taxon>
        <taxon>core chlorophytes</taxon>
        <taxon>Trebouxiophyceae</taxon>
        <taxon>Trebouxiophyceae incertae sedis</taxon>
        <taxon>Coccomyxaceae</taxon>
        <taxon>Coccomyxa</taxon>
    </lineage>
</organism>
<evidence type="ECO:0000256" key="1">
    <source>
        <dbReference type="ARBA" id="ARBA00000868"/>
    </source>
</evidence>
<comment type="subcellular location">
    <subcellularLocation>
        <location evidence="2">Cytoplasm</location>
    </subcellularLocation>
</comment>
<evidence type="ECO:0000313" key="13">
    <source>
        <dbReference type="Proteomes" id="UP001491310"/>
    </source>
</evidence>
<evidence type="ECO:0000256" key="7">
    <source>
        <dbReference type="ARBA" id="ARBA00022490"/>
    </source>
</evidence>
<keyword evidence="10" id="KW-0660">Purine salvage</keyword>
<dbReference type="InterPro" id="IPR050120">
    <property type="entry name" value="Adenine_PRTase"/>
</dbReference>
<dbReference type="InterPro" id="IPR000836">
    <property type="entry name" value="PRTase_dom"/>
</dbReference>
<dbReference type="SUPFAM" id="SSF53271">
    <property type="entry name" value="PRTase-like"/>
    <property type="match status" value="1"/>
</dbReference>
<keyword evidence="13" id="KW-1185">Reference proteome</keyword>
<keyword evidence="7" id="KW-0963">Cytoplasm</keyword>
<feature type="domain" description="Phosphoribosyltransferase" evidence="11">
    <location>
        <begin position="36"/>
        <end position="155"/>
    </location>
</feature>
<name>A0ABR2YX04_9CHLO</name>
<evidence type="ECO:0000313" key="12">
    <source>
        <dbReference type="EMBL" id="KAK9916176.1"/>
    </source>
</evidence>
<dbReference type="EC" id="2.4.2.7" evidence="6"/>
<evidence type="ECO:0000256" key="6">
    <source>
        <dbReference type="ARBA" id="ARBA00011893"/>
    </source>
</evidence>
<comment type="caution">
    <text evidence="12">The sequence shown here is derived from an EMBL/GenBank/DDBJ whole genome shotgun (WGS) entry which is preliminary data.</text>
</comment>
<evidence type="ECO:0000256" key="4">
    <source>
        <dbReference type="ARBA" id="ARBA00008391"/>
    </source>
</evidence>
<comment type="catalytic activity">
    <reaction evidence="1">
        <text>AMP + diphosphate = 5-phospho-alpha-D-ribose 1-diphosphate + adenine</text>
        <dbReference type="Rhea" id="RHEA:16609"/>
        <dbReference type="ChEBI" id="CHEBI:16708"/>
        <dbReference type="ChEBI" id="CHEBI:33019"/>
        <dbReference type="ChEBI" id="CHEBI:58017"/>
        <dbReference type="ChEBI" id="CHEBI:456215"/>
        <dbReference type="EC" id="2.4.2.7"/>
    </reaction>
</comment>
<dbReference type="Pfam" id="PF00156">
    <property type="entry name" value="Pribosyltran"/>
    <property type="match status" value="1"/>
</dbReference>
<dbReference type="EMBL" id="JALJOT010000004">
    <property type="protein sequence ID" value="KAK9916176.1"/>
    <property type="molecule type" value="Genomic_DNA"/>
</dbReference>